<organism evidence="2 3">
    <name type="scientific">Aurantiacibacter atlanticus</name>
    <dbReference type="NCBI Taxonomy" id="1648404"/>
    <lineage>
        <taxon>Bacteria</taxon>
        <taxon>Pseudomonadati</taxon>
        <taxon>Pseudomonadota</taxon>
        <taxon>Alphaproteobacteria</taxon>
        <taxon>Sphingomonadales</taxon>
        <taxon>Erythrobacteraceae</taxon>
        <taxon>Aurantiacibacter</taxon>
    </lineage>
</organism>
<dbReference type="AlphaFoldDB" id="A0A0H4VZT9"/>
<evidence type="ECO:0000313" key="3">
    <source>
        <dbReference type="Proteomes" id="UP000059113"/>
    </source>
</evidence>
<accession>A0A0H4VZT9</accession>
<sequence>MTSRESVESSHAEHDPSKTFANGNGRPDEQPGSPQKPDEVDPGDGDSVNPGQTPTEVPPDQLPGSD</sequence>
<proteinExistence type="predicted"/>
<protein>
    <submittedName>
        <fullName evidence="2">Uncharacterized protein</fullName>
    </submittedName>
</protein>
<evidence type="ECO:0000313" key="2">
    <source>
        <dbReference type="EMBL" id="AKQ42688.1"/>
    </source>
</evidence>
<reference evidence="2 3" key="1">
    <citation type="journal article" date="2015" name="Int. J. Syst. Evol. Microbiol.">
        <title>Erythrobacter atlanticus sp. nov., a bacterium from ocean sediment able to degrade polycyclic aromatic hydrocarbons.</title>
        <authorList>
            <person name="Zhuang L."/>
            <person name="Liu Y."/>
            <person name="Wang L."/>
            <person name="Wang W."/>
            <person name="Shao Z."/>
        </authorList>
    </citation>
    <scope>NUCLEOTIDE SEQUENCE [LARGE SCALE GENOMIC DNA]</scope>
    <source>
        <strain evidence="3">s21-N3</strain>
    </source>
</reference>
<dbReference type="KEGG" id="ery:CP97_12540"/>
<feature type="region of interest" description="Disordered" evidence="1">
    <location>
        <begin position="1"/>
        <end position="66"/>
    </location>
</feature>
<feature type="compositionally biased region" description="Pro residues" evidence="1">
    <location>
        <begin position="56"/>
        <end position="66"/>
    </location>
</feature>
<dbReference type="Proteomes" id="UP000059113">
    <property type="component" value="Chromosome"/>
</dbReference>
<name>A0A0H4VZT9_9SPHN</name>
<dbReference type="PATRIC" id="fig|1648404.4.peg.2610"/>
<gene>
    <name evidence="2" type="ORF">CP97_12540</name>
</gene>
<feature type="compositionally biased region" description="Basic and acidic residues" evidence="1">
    <location>
        <begin position="1"/>
        <end position="17"/>
    </location>
</feature>
<evidence type="ECO:0000256" key="1">
    <source>
        <dbReference type="SAM" id="MobiDB-lite"/>
    </source>
</evidence>
<dbReference type="EMBL" id="CP011310">
    <property type="protein sequence ID" value="AKQ42688.1"/>
    <property type="molecule type" value="Genomic_DNA"/>
</dbReference>
<reference evidence="3" key="2">
    <citation type="submission" date="2015-04" db="EMBL/GenBank/DDBJ databases">
        <title>The complete genome sequence of Erythrobacter sp. s21-N3.</title>
        <authorList>
            <person name="Zhuang L."/>
            <person name="Liu Y."/>
            <person name="Shao Z."/>
        </authorList>
    </citation>
    <scope>NUCLEOTIDE SEQUENCE [LARGE SCALE GENOMIC DNA]</scope>
    <source>
        <strain evidence="3">s21-N3</strain>
    </source>
</reference>
<keyword evidence="3" id="KW-1185">Reference proteome</keyword>